<evidence type="ECO:0000256" key="1">
    <source>
        <dbReference type="SAM" id="MobiDB-lite"/>
    </source>
</evidence>
<sequence length="335" mass="36703">MPNFNLFGFNFNSPDSYTTSTFVEDGMTFVNEFPVYTKTQTISMTTSTYTNDHVTIVNEFPVFSQSYTASIAKTTLTDSDGTIVLENWGGASWSTSINSDGETIINAGSGDFKTESWSVDLQDWGHTEEIHTTIAEANQRKHHSYGSDDSEDNFFGDSWPFKRDETTATSTSTSVSTSSSGSASSLYAQETGSNLVEKTVYFSTSSPSDDSSTEAAIEAAQASAAAQAGKSSYVNSQTIVMPSWAIAITVIGSIGFLILGAVLLWLIARKRRSNSVQVEDFYYPQHVVVGNQNPFEHSVIISQEHQHQVNGVSPPAYHQQYPPVKNEQSYTDEKH</sequence>
<dbReference type="EMBL" id="JAEUBG010003146">
    <property type="protein sequence ID" value="KAH3683379.1"/>
    <property type="molecule type" value="Genomic_DNA"/>
</dbReference>
<gene>
    <name evidence="3" type="ORF">WICPIJ_005651</name>
</gene>
<keyword evidence="2" id="KW-1133">Transmembrane helix</keyword>
<feature type="compositionally biased region" description="Low complexity" evidence="1">
    <location>
        <begin position="167"/>
        <end position="185"/>
    </location>
</feature>
<evidence type="ECO:0000313" key="3">
    <source>
        <dbReference type="EMBL" id="KAH3683379.1"/>
    </source>
</evidence>
<reference evidence="3" key="2">
    <citation type="submission" date="2021-01" db="EMBL/GenBank/DDBJ databases">
        <authorList>
            <person name="Schikora-Tamarit M.A."/>
        </authorList>
    </citation>
    <scope>NUCLEOTIDE SEQUENCE</scope>
    <source>
        <strain evidence="3">CBS2887</strain>
    </source>
</reference>
<evidence type="ECO:0008006" key="5">
    <source>
        <dbReference type="Google" id="ProtNLM"/>
    </source>
</evidence>
<feature type="region of interest" description="Disordered" evidence="1">
    <location>
        <begin position="166"/>
        <end position="185"/>
    </location>
</feature>
<keyword evidence="2" id="KW-0812">Transmembrane</keyword>
<protein>
    <recommendedName>
        <fullName evidence="5">Mid2 domain-containing protein</fullName>
    </recommendedName>
</protein>
<reference evidence="3" key="1">
    <citation type="journal article" date="2021" name="Open Biol.">
        <title>Shared evolutionary footprints suggest mitochondrial oxidative damage underlies multiple complex I losses in fungi.</title>
        <authorList>
            <person name="Schikora-Tamarit M.A."/>
            <person name="Marcet-Houben M."/>
            <person name="Nosek J."/>
            <person name="Gabaldon T."/>
        </authorList>
    </citation>
    <scope>NUCLEOTIDE SEQUENCE</scope>
    <source>
        <strain evidence="3">CBS2887</strain>
    </source>
</reference>
<organism evidence="3 4">
    <name type="scientific">Wickerhamomyces pijperi</name>
    <name type="common">Yeast</name>
    <name type="synonym">Pichia pijperi</name>
    <dbReference type="NCBI Taxonomy" id="599730"/>
    <lineage>
        <taxon>Eukaryota</taxon>
        <taxon>Fungi</taxon>
        <taxon>Dikarya</taxon>
        <taxon>Ascomycota</taxon>
        <taxon>Saccharomycotina</taxon>
        <taxon>Saccharomycetes</taxon>
        <taxon>Phaffomycetales</taxon>
        <taxon>Wickerhamomycetaceae</taxon>
        <taxon>Wickerhamomyces</taxon>
    </lineage>
</organism>
<dbReference type="CDD" id="cd12087">
    <property type="entry name" value="TM_EGFR-like"/>
    <property type="match status" value="1"/>
</dbReference>
<dbReference type="AlphaFoldDB" id="A0A9P8Q5R6"/>
<comment type="caution">
    <text evidence="3">The sequence shown here is derived from an EMBL/GenBank/DDBJ whole genome shotgun (WGS) entry which is preliminary data.</text>
</comment>
<evidence type="ECO:0000313" key="4">
    <source>
        <dbReference type="Proteomes" id="UP000774326"/>
    </source>
</evidence>
<keyword evidence="2" id="KW-0472">Membrane</keyword>
<proteinExistence type="predicted"/>
<feature type="transmembrane region" description="Helical" evidence="2">
    <location>
        <begin position="244"/>
        <end position="267"/>
    </location>
</feature>
<dbReference type="Proteomes" id="UP000774326">
    <property type="component" value="Unassembled WGS sequence"/>
</dbReference>
<name>A0A9P8Q5R6_WICPI</name>
<keyword evidence="4" id="KW-1185">Reference proteome</keyword>
<feature type="region of interest" description="Disordered" evidence="1">
    <location>
        <begin position="311"/>
        <end position="335"/>
    </location>
</feature>
<evidence type="ECO:0000256" key="2">
    <source>
        <dbReference type="SAM" id="Phobius"/>
    </source>
</evidence>
<accession>A0A9P8Q5R6</accession>